<dbReference type="InterPro" id="IPR036249">
    <property type="entry name" value="Thioredoxin-like_sf"/>
</dbReference>
<dbReference type="SUPFAM" id="SSF52833">
    <property type="entry name" value="Thioredoxin-like"/>
    <property type="match status" value="1"/>
</dbReference>
<dbReference type="InterPro" id="IPR013740">
    <property type="entry name" value="Redoxin"/>
</dbReference>
<dbReference type="Proteomes" id="UP000264217">
    <property type="component" value="Unassembled WGS sequence"/>
</dbReference>
<comment type="caution">
    <text evidence="3">The sequence shown here is derived from an EMBL/GenBank/DDBJ whole genome shotgun (WGS) entry which is preliminary data.</text>
</comment>
<keyword evidence="1" id="KW-0732">Signal</keyword>
<evidence type="ECO:0000256" key="1">
    <source>
        <dbReference type="SAM" id="SignalP"/>
    </source>
</evidence>
<dbReference type="InterPro" id="IPR050553">
    <property type="entry name" value="Thioredoxin_ResA/DsbE_sf"/>
</dbReference>
<dbReference type="CDD" id="cd02966">
    <property type="entry name" value="TlpA_like_family"/>
    <property type="match status" value="1"/>
</dbReference>
<keyword evidence="4" id="KW-1185">Reference proteome</keyword>
<dbReference type="PROSITE" id="PS51352">
    <property type="entry name" value="THIOREDOXIN_2"/>
    <property type="match status" value="1"/>
</dbReference>
<dbReference type="Gene3D" id="3.40.30.10">
    <property type="entry name" value="Glutaredoxin"/>
    <property type="match status" value="1"/>
</dbReference>
<reference evidence="3 4" key="1">
    <citation type="submission" date="2018-08" db="EMBL/GenBank/DDBJ databases">
        <title>Mucilaginibacter sp. MYSH2.</title>
        <authorList>
            <person name="Seo T."/>
        </authorList>
    </citation>
    <scope>NUCLEOTIDE SEQUENCE [LARGE SCALE GENOMIC DNA]</scope>
    <source>
        <strain evidence="3 4">MYSH2</strain>
    </source>
</reference>
<accession>A0A372NZP9</accession>
<proteinExistence type="predicted"/>
<evidence type="ECO:0000259" key="2">
    <source>
        <dbReference type="PROSITE" id="PS51352"/>
    </source>
</evidence>
<dbReference type="RefSeq" id="WP_117390908.1">
    <property type="nucleotide sequence ID" value="NZ_QWDC01000001.1"/>
</dbReference>
<dbReference type="InterPro" id="IPR013766">
    <property type="entry name" value="Thioredoxin_domain"/>
</dbReference>
<dbReference type="AlphaFoldDB" id="A0A372NZP9"/>
<feature type="domain" description="Thioredoxin" evidence="2">
    <location>
        <begin position="28"/>
        <end position="210"/>
    </location>
</feature>
<dbReference type="EMBL" id="QWDC01000001">
    <property type="protein sequence ID" value="RFZ95344.1"/>
    <property type="molecule type" value="Genomic_DNA"/>
</dbReference>
<dbReference type="OrthoDB" id="9815205at2"/>
<evidence type="ECO:0000313" key="3">
    <source>
        <dbReference type="EMBL" id="RFZ95344.1"/>
    </source>
</evidence>
<gene>
    <name evidence="3" type="ORF">D0C36_07395</name>
</gene>
<dbReference type="PANTHER" id="PTHR42852">
    <property type="entry name" value="THIOL:DISULFIDE INTERCHANGE PROTEIN DSBE"/>
    <property type="match status" value="1"/>
</dbReference>
<name>A0A372NZP9_9SPHI</name>
<sequence>MKHTLSAILLFLLFATFTAKAQTASSKKTPITTIPDIDLLDINGKAVKLRDLAKNKVLFIDNWFIPCPPCFIEMKMLHDLQAKYAGNKDFCFITISRTDREIVKKFIAKDPSLKKYVDQYQYFSTLDHFKLPVYFLPGCDAKVELGGKTVHGLQPDNPAKCADNVFGFEGFPAAFIFDKQGKLIYNEIGYDGKHEAAMAKIEEVLKPALAAK</sequence>
<feature type="signal peptide" evidence="1">
    <location>
        <begin position="1"/>
        <end position="21"/>
    </location>
</feature>
<evidence type="ECO:0000313" key="4">
    <source>
        <dbReference type="Proteomes" id="UP000264217"/>
    </source>
</evidence>
<protein>
    <submittedName>
        <fullName evidence="3">TlpA family protein disulfide reductase</fullName>
    </submittedName>
</protein>
<dbReference type="Pfam" id="PF08534">
    <property type="entry name" value="Redoxin"/>
    <property type="match status" value="1"/>
</dbReference>
<organism evidence="3 4">
    <name type="scientific">Mucilaginibacter conchicola</name>
    <dbReference type="NCBI Taxonomy" id="2303333"/>
    <lineage>
        <taxon>Bacteria</taxon>
        <taxon>Pseudomonadati</taxon>
        <taxon>Bacteroidota</taxon>
        <taxon>Sphingobacteriia</taxon>
        <taxon>Sphingobacteriales</taxon>
        <taxon>Sphingobacteriaceae</taxon>
        <taxon>Mucilaginibacter</taxon>
    </lineage>
</organism>
<dbReference type="PANTHER" id="PTHR42852:SF18">
    <property type="entry name" value="CHROMOSOME UNDETERMINED SCAFFOLD_47, WHOLE GENOME SHOTGUN SEQUENCE"/>
    <property type="match status" value="1"/>
</dbReference>
<dbReference type="GO" id="GO:0016491">
    <property type="term" value="F:oxidoreductase activity"/>
    <property type="evidence" value="ECO:0007669"/>
    <property type="project" value="InterPro"/>
</dbReference>
<feature type="chain" id="PRO_5016794697" evidence="1">
    <location>
        <begin position="22"/>
        <end position="212"/>
    </location>
</feature>